<evidence type="ECO:0000256" key="3">
    <source>
        <dbReference type="ARBA" id="ARBA00011649"/>
    </source>
</evidence>
<keyword evidence="14" id="KW-0830">Ubiquinone</keyword>
<dbReference type="CDD" id="cd00290">
    <property type="entry name" value="cytochrome_b_C"/>
    <property type="match status" value="1"/>
</dbReference>
<sequence length="350" mass="40304">MLSSIMNIPTPSSISYFWNFGSLLGMCLGIQILTGLFISFHYQSSSEFSFSSVVNLMNDVNWGWIMRLTHANGASLFFICLYVHVGRGIYYGSYVFWKTWFSGVFIFLVLMMTAFLGYVLPWGQMSFWGATVITNLISTIPFVGDLMVVWLWGGFSVSSPTLIRFYSFHFILPFVILVMVLVHLFLLHSHGSSNPLGVSLNSDKINFSPFFVFKDLLGFLFVWVCFFWFILVCPDFFLDPDNFIQANPMVTPPHIQPEWYFLFAYAILRSIPNKLGGVVGLVMAILILLLLSFSYSSKGVRFFPFKKLLFWFQVSNFFILTFLGMMPVEFPFVEMGQIISFLYFLIFFLL</sequence>
<evidence type="ECO:0000256" key="1">
    <source>
        <dbReference type="ARBA" id="ARBA00002566"/>
    </source>
</evidence>
<dbReference type="Pfam" id="PF00032">
    <property type="entry name" value="Cytochrom_B_C"/>
    <property type="match status" value="1"/>
</dbReference>
<comment type="cofactor">
    <cofactor evidence="19">
        <name>heme b</name>
        <dbReference type="ChEBI" id="CHEBI:60344"/>
    </cofactor>
    <text evidence="19">Binds 2 heme groups non-covalently.</text>
</comment>
<dbReference type="Pfam" id="PF00033">
    <property type="entry name" value="Cytochrome_B"/>
    <property type="match status" value="1"/>
</dbReference>
<accession>A0A6G8QRV7</accession>
<evidence type="ECO:0000256" key="19">
    <source>
        <dbReference type="RuleBase" id="RU362117"/>
    </source>
</evidence>
<evidence type="ECO:0000256" key="7">
    <source>
        <dbReference type="ARBA" id="ARBA00022660"/>
    </source>
</evidence>
<dbReference type="InterPro" id="IPR005798">
    <property type="entry name" value="Cyt_b/b6_C"/>
</dbReference>
<keyword evidence="7 19" id="KW-0679">Respiratory chain</keyword>
<dbReference type="AlphaFoldDB" id="A0A6G8QRV7"/>
<gene>
    <name evidence="22" type="primary">Cytb</name>
</gene>
<feature type="binding site" description="axial binding residue" evidence="18">
    <location>
        <position position="84"/>
    </location>
    <ligand>
        <name>heme b</name>
        <dbReference type="ChEBI" id="CHEBI:60344"/>
        <label>b566</label>
    </ligand>
    <ligandPart>
        <name>Fe</name>
        <dbReference type="ChEBI" id="CHEBI:18248"/>
    </ligandPart>
</feature>
<keyword evidence="12 19" id="KW-1133">Transmembrane helix</keyword>
<feature type="transmembrane region" description="Helical" evidence="19">
    <location>
        <begin position="132"/>
        <end position="153"/>
    </location>
</feature>
<feature type="domain" description="Cytochrome b/b6 C-terminal region profile" evidence="21">
    <location>
        <begin position="197"/>
        <end position="350"/>
    </location>
</feature>
<dbReference type="PROSITE" id="PS51002">
    <property type="entry name" value="CYTB_NTER"/>
    <property type="match status" value="1"/>
</dbReference>
<comment type="similarity">
    <text evidence="19">Belongs to the cytochrome b family.</text>
</comment>
<keyword evidence="16 19" id="KW-0472">Membrane</keyword>
<feature type="binding site" evidence="17">
    <location>
        <position position="188"/>
    </location>
    <ligand>
        <name>a ubiquinone</name>
        <dbReference type="ChEBI" id="CHEBI:16389"/>
    </ligand>
</feature>
<evidence type="ECO:0000256" key="2">
    <source>
        <dbReference type="ARBA" id="ARBA00004448"/>
    </source>
</evidence>
<keyword evidence="10" id="KW-0999">Mitochondrion inner membrane</keyword>
<comment type="subcellular location">
    <subcellularLocation>
        <location evidence="2">Mitochondrion inner membrane</location>
        <topology evidence="2">Multi-pass membrane protein</topology>
    </subcellularLocation>
</comment>
<proteinExistence type="inferred from homology"/>
<feature type="transmembrane region" description="Helical" evidence="19">
    <location>
        <begin position="74"/>
        <end position="94"/>
    </location>
</feature>
<evidence type="ECO:0000256" key="16">
    <source>
        <dbReference type="ARBA" id="ARBA00023136"/>
    </source>
</evidence>
<evidence type="ECO:0000256" key="18">
    <source>
        <dbReference type="PIRSR" id="PIRSR038885-2"/>
    </source>
</evidence>
<comment type="function">
    <text evidence="1 19">Component of the ubiquinol-cytochrome c reductase complex (complex III or cytochrome b-c1 complex) that is part of the mitochondrial respiratory chain. The b-c1 complex mediates electron transfer from ubiquinol to cytochrome c. Contributes to the generation of a proton gradient across the mitochondrial membrane that is then used for ATP synthesis.</text>
</comment>
<dbReference type="GO" id="GO:0008121">
    <property type="term" value="F:quinol-cytochrome-c reductase activity"/>
    <property type="evidence" value="ECO:0007669"/>
    <property type="project" value="InterPro"/>
</dbReference>
<geneLocation type="mitochondrion" evidence="22"/>
<organism evidence="22">
    <name type="scientific">Columbicola passerinae</name>
    <dbReference type="NCBI Taxonomy" id="128994"/>
    <lineage>
        <taxon>Eukaryota</taxon>
        <taxon>Metazoa</taxon>
        <taxon>Ecdysozoa</taxon>
        <taxon>Arthropoda</taxon>
        <taxon>Hexapoda</taxon>
        <taxon>Insecta</taxon>
        <taxon>Pterygota</taxon>
        <taxon>Neoptera</taxon>
        <taxon>Paraneoptera</taxon>
        <taxon>Psocodea</taxon>
        <taxon>Troctomorpha</taxon>
        <taxon>Phthiraptera</taxon>
        <taxon>Ischnocera</taxon>
        <taxon>Philopteridae</taxon>
        <taxon>Columbicola</taxon>
    </lineage>
</organism>
<keyword evidence="11 19" id="KW-0249">Electron transport</keyword>
<dbReference type="PROSITE" id="PS51003">
    <property type="entry name" value="CYTB_CTER"/>
    <property type="match status" value="1"/>
</dbReference>
<evidence type="ECO:0000256" key="4">
    <source>
        <dbReference type="ARBA" id="ARBA00013531"/>
    </source>
</evidence>
<evidence type="ECO:0000256" key="17">
    <source>
        <dbReference type="PIRSR" id="PIRSR038885-1"/>
    </source>
</evidence>
<evidence type="ECO:0000256" key="14">
    <source>
        <dbReference type="ARBA" id="ARBA00023075"/>
    </source>
</evidence>
<evidence type="ECO:0000256" key="12">
    <source>
        <dbReference type="ARBA" id="ARBA00022989"/>
    </source>
</evidence>
<evidence type="ECO:0000256" key="10">
    <source>
        <dbReference type="ARBA" id="ARBA00022792"/>
    </source>
</evidence>
<feature type="binding site" description="axial binding residue" evidence="18">
    <location>
        <position position="70"/>
    </location>
    <ligand>
        <name>heme b</name>
        <dbReference type="ChEBI" id="CHEBI:60344"/>
        <label>b562</label>
    </ligand>
    <ligandPart>
        <name>Fe</name>
        <dbReference type="ChEBI" id="CHEBI:18248"/>
    </ligandPart>
</feature>
<feature type="binding site" description="axial binding residue" evidence="18">
    <location>
        <position position="183"/>
    </location>
    <ligand>
        <name>heme b</name>
        <dbReference type="ChEBI" id="CHEBI:60344"/>
        <label>b566</label>
    </ligand>
    <ligandPart>
        <name>Fe</name>
        <dbReference type="ChEBI" id="CHEBI:18248"/>
    </ligandPart>
</feature>
<dbReference type="GO" id="GO:0046872">
    <property type="term" value="F:metal ion binding"/>
    <property type="evidence" value="ECO:0007669"/>
    <property type="project" value="UniProtKB-UniRule"/>
</dbReference>
<evidence type="ECO:0000313" key="22">
    <source>
        <dbReference type="EMBL" id="QIN90092.1"/>
    </source>
</evidence>
<evidence type="ECO:0000259" key="21">
    <source>
        <dbReference type="PROSITE" id="PS51003"/>
    </source>
</evidence>
<dbReference type="GO" id="GO:0045275">
    <property type="term" value="C:respiratory chain complex III"/>
    <property type="evidence" value="ECO:0007669"/>
    <property type="project" value="InterPro"/>
</dbReference>
<dbReference type="PANTHER" id="PTHR19271:SF16">
    <property type="entry name" value="CYTOCHROME B"/>
    <property type="match status" value="1"/>
</dbReference>
<evidence type="ECO:0000256" key="8">
    <source>
        <dbReference type="ARBA" id="ARBA00022692"/>
    </source>
</evidence>
<feature type="transmembrane region" description="Helical" evidence="19">
    <location>
        <begin position="275"/>
        <end position="296"/>
    </location>
</feature>
<keyword evidence="6 18" id="KW-0349">Heme</keyword>
<reference evidence="22" key="1">
    <citation type="submission" date="2020-02" db="EMBL/GenBank/DDBJ databases">
        <title>Mitochondrial genomes of Columbicola feather lice are highly fragmented, indicating repeated evolution of minicircle-type genomes in parasitic lice.</title>
        <authorList>
            <person name="Sweet A."/>
            <person name="Johnson K."/>
            <person name="Cameron S."/>
        </authorList>
    </citation>
    <scope>NUCLEOTIDE SEQUENCE</scope>
    <source>
        <strain evidence="22">28-9</strain>
    </source>
</reference>
<dbReference type="InterPro" id="IPR048259">
    <property type="entry name" value="Cytochrome_b_N_euk/bac"/>
</dbReference>
<evidence type="ECO:0000256" key="11">
    <source>
        <dbReference type="ARBA" id="ARBA00022982"/>
    </source>
</evidence>
<keyword evidence="9 18" id="KW-0479">Metal-binding</keyword>
<keyword evidence="8 19" id="KW-0812">Transmembrane</keyword>
<evidence type="ECO:0000256" key="5">
    <source>
        <dbReference type="ARBA" id="ARBA00022448"/>
    </source>
</evidence>
<comment type="cofactor">
    <cofactor evidence="18">
        <name>heme</name>
        <dbReference type="ChEBI" id="CHEBI:30413"/>
    </cofactor>
    <text evidence="18">Binds 2 heme groups non-covalently.</text>
</comment>
<feature type="domain" description="Cytochrome b/b6 N-terminal region profile" evidence="20">
    <location>
        <begin position="1"/>
        <end position="196"/>
    </location>
</feature>
<evidence type="ECO:0000259" key="20">
    <source>
        <dbReference type="PROSITE" id="PS51002"/>
    </source>
</evidence>
<dbReference type="SUPFAM" id="SSF81342">
    <property type="entry name" value="Transmembrane di-heme cytochromes"/>
    <property type="match status" value="1"/>
</dbReference>
<feature type="binding site" description="axial binding residue" evidence="18">
    <location>
        <position position="169"/>
    </location>
    <ligand>
        <name>heme b</name>
        <dbReference type="ChEBI" id="CHEBI:60344"/>
        <label>b562</label>
    </ligand>
    <ligandPart>
        <name>Fe</name>
        <dbReference type="ChEBI" id="CHEBI:18248"/>
    </ligandPart>
</feature>
<evidence type="ECO:0000256" key="6">
    <source>
        <dbReference type="ARBA" id="ARBA00022617"/>
    </source>
</evidence>
<feature type="transmembrane region" description="Helical" evidence="19">
    <location>
        <begin position="100"/>
        <end position="120"/>
    </location>
</feature>
<keyword evidence="5 19" id="KW-0813">Transport</keyword>
<keyword evidence="15 19" id="KW-0496">Mitochondrion</keyword>
<dbReference type="PIRSF" id="PIRSF038885">
    <property type="entry name" value="COB"/>
    <property type="match status" value="1"/>
</dbReference>
<dbReference type="GO" id="GO:0006122">
    <property type="term" value="P:mitochondrial electron transport, ubiquinol to cytochrome c"/>
    <property type="evidence" value="ECO:0007669"/>
    <property type="project" value="TreeGrafter"/>
</dbReference>
<dbReference type="InterPro" id="IPR005797">
    <property type="entry name" value="Cyt_b/b6_N"/>
</dbReference>
<dbReference type="PANTHER" id="PTHR19271">
    <property type="entry name" value="CYTOCHROME B"/>
    <property type="match status" value="1"/>
</dbReference>
<keyword evidence="13 18" id="KW-0408">Iron</keyword>
<dbReference type="InterPro" id="IPR027387">
    <property type="entry name" value="Cytb/b6-like_sf"/>
</dbReference>
<evidence type="ECO:0000256" key="15">
    <source>
        <dbReference type="ARBA" id="ARBA00023128"/>
    </source>
</evidence>
<evidence type="ECO:0000256" key="13">
    <source>
        <dbReference type="ARBA" id="ARBA00023004"/>
    </source>
</evidence>
<protein>
    <recommendedName>
        <fullName evidence="4 19">Cytochrome b</fullName>
    </recommendedName>
</protein>
<dbReference type="InterPro" id="IPR036150">
    <property type="entry name" value="Cyt_b/b6_C_sf"/>
</dbReference>
<feature type="transmembrane region" description="Helical" evidence="19">
    <location>
        <begin position="207"/>
        <end position="231"/>
    </location>
</feature>
<dbReference type="SUPFAM" id="SSF81648">
    <property type="entry name" value="a domain/subunit of cytochrome bc1 complex (Ubiquinol-cytochrome c reductase)"/>
    <property type="match status" value="1"/>
</dbReference>
<name>A0A6G8QRV7_9NEOP</name>
<dbReference type="Gene3D" id="1.20.810.10">
    <property type="entry name" value="Cytochrome Bc1 Complex, Chain C"/>
    <property type="match status" value="1"/>
</dbReference>
<dbReference type="InterPro" id="IPR030689">
    <property type="entry name" value="Cytochrome_b"/>
</dbReference>
<dbReference type="InterPro" id="IPR048260">
    <property type="entry name" value="Cytochrome_b_C_euk/bac"/>
</dbReference>
<feature type="transmembrane region" description="Helical" evidence="19">
    <location>
        <begin position="332"/>
        <end position="349"/>
    </location>
</feature>
<dbReference type="GO" id="GO:0005743">
    <property type="term" value="C:mitochondrial inner membrane"/>
    <property type="evidence" value="ECO:0007669"/>
    <property type="project" value="UniProtKB-SubCell"/>
</dbReference>
<dbReference type="InterPro" id="IPR016174">
    <property type="entry name" value="Di-haem_cyt_TM"/>
</dbReference>
<dbReference type="EMBL" id="MT094273">
    <property type="protein sequence ID" value="QIN90092.1"/>
    <property type="molecule type" value="Genomic_DNA"/>
</dbReference>
<feature type="transmembrane region" description="Helical" evidence="19">
    <location>
        <begin position="20"/>
        <end position="42"/>
    </location>
</feature>
<feature type="transmembrane region" description="Helical" evidence="19">
    <location>
        <begin position="165"/>
        <end position="186"/>
    </location>
</feature>
<dbReference type="GO" id="GO:0016491">
    <property type="term" value="F:oxidoreductase activity"/>
    <property type="evidence" value="ECO:0007669"/>
    <property type="project" value="UniProtKB-UniRule"/>
</dbReference>
<evidence type="ECO:0000256" key="9">
    <source>
        <dbReference type="ARBA" id="ARBA00022723"/>
    </source>
</evidence>
<comment type="subunit">
    <text evidence="3">The main subunits of complex b-c1 are: cytochrome b, cytochrome c1 and the Rieske protein.</text>
</comment>
<dbReference type="CDD" id="cd00284">
    <property type="entry name" value="Cytochrome_b_N"/>
    <property type="match status" value="1"/>
</dbReference>